<accession>A0A4R5Q9Z0</accession>
<dbReference type="RefSeq" id="WP_133291383.1">
    <property type="nucleotide sequence ID" value="NZ_SMSJ01000052.1"/>
</dbReference>
<reference evidence="2 3" key="1">
    <citation type="journal article" date="2016" name="J. Microbiol.">
        <title>Dankookia rubra gen. nov., sp. nov., an alphaproteobacterium isolated from sediment of a shallow stream.</title>
        <authorList>
            <person name="Kim W.H."/>
            <person name="Kim D.H."/>
            <person name="Kang K."/>
            <person name="Ahn T.Y."/>
        </authorList>
    </citation>
    <scope>NUCLEOTIDE SEQUENCE [LARGE SCALE GENOMIC DNA]</scope>
    <source>
        <strain evidence="2 3">JCM30602</strain>
    </source>
</reference>
<dbReference type="OrthoDB" id="5355061at2"/>
<protein>
    <submittedName>
        <fullName evidence="2">Formyl transferase</fullName>
    </submittedName>
</protein>
<dbReference type="GO" id="GO:0005829">
    <property type="term" value="C:cytosol"/>
    <property type="evidence" value="ECO:0007669"/>
    <property type="project" value="TreeGrafter"/>
</dbReference>
<dbReference type="InterPro" id="IPR036477">
    <property type="entry name" value="Formyl_transf_N_sf"/>
</dbReference>
<dbReference type="AlphaFoldDB" id="A0A4R5Q9Z0"/>
<feature type="domain" description="Formyl transferase N-terminal" evidence="1">
    <location>
        <begin position="98"/>
        <end position="210"/>
    </location>
</feature>
<dbReference type="GO" id="GO:0004479">
    <property type="term" value="F:methionyl-tRNA formyltransferase activity"/>
    <property type="evidence" value="ECO:0007669"/>
    <property type="project" value="TreeGrafter"/>
</dbReference>
<proteinExistence type="predicted"/>
<evidence type="ECO:0000259" key="1">
    <source>
        <dbReference type="Pfam" id="PF00551"/>
    </source>
</evidence>
<evidence type="ECO:0000313" key="2">
    <source>
        <dbReference type="EMBL" id="TDH59840.1"/>
    </source>
</evidence>
<dbReference type="EMBL" id="SMSJ01000052">
    <property type="protein sequence ID" value="TDH59840.1"/>
    <property type="molecule type" value="Genomic_DNA"/>
</dbReference>
<dbReference type="SUPFAM" id="SSF53328">
    <property type="entry name" value="Formyltransferase"/>
    <property type="match status" value="1"/>
</dbReference>
<keyword evidence="3" id="KW-1185">Reference proteome</keyword>
<sequence length="264" mass="27821">MRIALFTLEAAPSAEAVARFLGRHAAQVVLIGRSDPFRPGAGGPLRQGWRHLRRSGPRLLPFLLANYSLPRLRPGPTRLARLAALHGIPLHEVQDVNGPETAAALRAARPDLILSCHFDQIFSADTLALAPRGGINLHPSLLPHHRGPVPTIWALAEEAPRFGVTIHRLVPRIDAGGILGQREVALPAGSTASAAARALHLAGVPLLAEVLAALEAGTAGETAPGLLPYCPFPTPALLRGIAARGQRLMEAADLRAAWASLSAP</sequence>
<gene>
    <name evidence="2" type="ORF">E2C06_25400</name>
</gene>
<comment type="caution">
    <text evidence="2">The sequence shown here is derived from an EMBL/GenBank/DDBJ whole genome shotgun (WGS) entry which is preliminary data.</text>
</comment>
<dbReference type="InterPro" id="IPR002376">
    <property type="entry name" value="Formyl_transf_N"/>
</dbReference>
<dbReference type="Gene3D" id="3.40.50.12230">
    <property type="match status" value="1"/>
</dbReference>
<dbReference type="PANTHER" id="PTHR11138">
    <property type="entry name" value="METHIONYL-TRNA FORMYLTRANSFERASE"/>
    <property type="match status" value="1"/>
</dbReference>
<dbReference type="PANTHER" id="PTHR11138:SF5">
    <property type="entry name" value="METHIONYL-TRNA FORMYLTRANSFERASE, MITOCHONDRIAL"/>
    <property type="match status" value="1"/>
</dbReference>
<dbReference type="Pfam" id="PF00551">
    <property type="entry name" value="Formyl_trans_N"/>
    <property type="match status" value="1"/>
</dbReference>
<name>A0A4R5Q9Z0_9PROT</name>
<organism evidence="2 3">
    <name type="scientific">Dankookia rubra</name>
    <dbReference type="NCBI Taxonomy" id="1442381"/>
    <lineage>
        <taxon>Bacteria</taxon>
        <taxon>Pseudomonadati</taxon>
        <taxon>Pseudomonadota</taxon>
        <taxon>Alphaproteobacteria</taxon>
        <taxon>Acetobacterales</taxon>
        <taxon>Roseomonadaceae</taxon>
        <taxon>Dankookia</taxon>
    </lineage>
</organism>
<dbReference type="Proteomes" id="UP000295096">
    <property type="component" value="Unassembled WGS sequence"/>
</dbReference>
<keyword evidence="2" id="KW-0808">Transferase</keyword>
<evidence type="ECO:0000313" key="3">
    <source>
        <dbReference type="Proteomes" id="UP000295096"/>
    </source>
</evidence>